<sequence>MYWVRNLWARLHGKNSQLFASRSRTAIRSGYLLRQVVRICGKILDTVVLETDCDDFLRDLYHREIDLLQIVLNLLMIKANCLQMRFLAKVGKGNVCSHDSFFVGFKVSHHERSWLYDLPGIRGLIWMPSRLFKRVPSTTRLSPSKPRAPWRIPTRPDYGDLPSLYSRHLCRSVQPVYIRRDTDVCCASSSYILG</sequence>
<dbReference type="EMBL" id="KL584709">
    <property type="protein sequence ID" value="KEQ73175.1"/>
    <property type="molecule type" value="Genomic_DNA"/>
</dbReference>
<gene>
    <name evidence="1" type="ORF">M436DRAFT_63497</name>
</gene>
<reference evidence="1 2" key="1">
    <citation type="journal article" date="2014" name="BMC Genomics">
        <title>Genome sequencing of four Aureobasidium pullulans varieties: biotechnological potential, stress tolerance, and description of new species.</title>
        <authorList>
            <person name="Gostin Ar C."/>
            <person name="Ohm R.A."/>
            <person name="Kogej T."/>
            <person name="Sonjak S."/>
            <person name="Turk M."/>
            <person name="Zajc J."/>
            <person name="Zalar P."/>
            <person name="Grube M."/>
            <person name="Sun H."/>
            <person name="Han J."/>
            <person name="Sharma A."/>
            <person name="Chiniquy J."/>
            <person name="Ngan C.Y."/>
            <person name="Lipzen A."/>
            <person name="Barry K."/>
            <person name="Grigoriev I.V."/>
            <person name="Gunde-Cimerman N."/>
        </authorList>
    </citation>
    <scope>NUCLEOTIDE SEQUENCE [LARGE SCALE GENOMIC DNA]</scope>
    <source>
        <strain evidence="1 2">CBS 147.97</strain>
    </source>
</reference>
<dbReference type="HOGENOM" id="CLU_1402169_0_0_1"/>
<protein>
    <submittedName>
        <fullName evidence="1">Uncharacterized protein</fullName>
    </submittedName>
</protein>
<dbReference type="Proteomes" id="UP000027730">
    <property type="component" value="Unassembled WGS sequence"/>
</dbReference>
<keyword evidence="2" id="KW-1185">Reference proteome</keyword>
<dbReference type="AlphaFoldDB" id="A0A074WJ77"/>
<dbReference type="GeneID" id="25413536"/>
<proteinExistence type="predicted"/>
<dbReference type="RefSeq" id="XP_013427604.1">
    <property type="nucleotide sequence ID" value="XM_013572150.1"/>
</dbReference>
<accession>A0A074WJ77</accession>
<name>A0A074WJ77_9PEZI</name>
<organism evidence="1 2">
    <name type="scientific">Aureobasidium namibiae CBS 147.97</name>
    <dbReference type="NCBI Taxonomy" id="1043004"/>
    <lineage>
        <taxon>Eukaryota</taxon>
        <taxon>Fungi</taxon>
        <taxon>Dikarya</taxon>
        <taxon>Ascomycota</taxon>
        <taxon>Pezizomycotina</taxon>
        <taxon>Dothideomycetes</taxon>
        <taxon>Dothideomycetidae</taxon>
        <taxon>Dothideales</taxon>
        <taxon>Saccotheciaceae</taxon>
        <taxon>Aureobasidium</taxon>
    </lineage>
</organism>
<evidence type="ECO:0000313" key="1">
    <source>
        <dbReference type="EMBL" id="KEQ73175.1"/>
    </source>
</evidence>
<evidence type="ECO:0000313" key="2">
    <source>
        <dbReference type="Proteomes" id="UP000027730"/>
    </source>
</evidence>